<dbReference type="EMBL" id="CP158568">
    <property type="protein sequence ID" value="XBY45777.1"/>
    <property type="molecule type" value="Genomic_DNA"/>
</dbReference>
<keyword evidence="6 7" id="KW-0472">Membrane</keyword>
<feature type="transmembrane region" description="Helical" evidence="7">
    <location>
        <begin position="180"/>
        <end position="201"/>
    </location>
</feature>
<keyword evidence="2" id="KW-1003">Cell membrane</keyword>
<feature type="transmembrane region" description="Helical" evidence="7">
    <location>
        <begin position="248"/>
        <end position="267"/>
    </location>
</feature>
<name>A0AAU7XDF4_9HYPH</name>
<dbReference type="GO" id="GO:0022857">
    <property type="term" value="F:transmembrane transporter activity"/>
    <property type="evidence" value="ECO:0007669"/>
    <property type="project" value="UniProtKB-UniRule"/>
</dbReference>
<comment type="function">
    <text evidence="7">Part of the tripartite ATP-independent periplasmic (TRAP) transport system.</text>
</comment>
<dbReference type="KEGG" id="mflg:ABS361_05800"/>
<evidence type="ECO:0000256" key="2">
    <source>
        <dbReference type="ARBA" id="ARBA00022475"/>
    </source>
</evidence>
<proteinExistence type="inferred from homology"/>
<dbReference type="InterPro" id="IPR004681">
    <property type="entry name" value="TRAP_DctM"/>
</dbReference>
<feature type="transmembrane region" description="Helical" evidence="7">
    <location>
        <begin position="57"/>
        <end position="79"/>
    </location>
</feature>
<dbReference type="RefSeq" id="WP_407050873.1">
    <property type="nucleotide sequence ID" value="NZ_CP158568.1"/>
</dbReference>
<feature type="transmembrane region" description="Helical" evidence="7">
    <location>
        <begin position="30"/>
        <end position="50"/>
    </location>
</feature>
<feature type="transmembrane region" description="Helical" evidence="7">
    <location>
        <begin position="222"/>
        <end position="242"/>
    </location>
</feature>
<dbReference type="PIRSF" id="PIRSF006066">
    <property type="entry name" value="HI0050"/>
    <property type="match status" value="1"/>
</dbReference>
<organism evidence="9">
    <name type="scientific">Methyloraptor flagellatus</name>
    <dbReference type="NCBI Taxonomy" id="3162530"/>
    <lineage>
        <taxon>Bacteria</taxon>
        <taxon>Pseudomonadati</taxon>
        <taxon>Pseudomonadota</taxon>
        <taxon>Alphaproteobacteria</taxon>
        <taxon>Hyphomicrobiales</taxon>
        <taxon>Ancalomicrobiaceae</taxon>
        <taxon>Methyloraptor</taxon>
    </lineage>
</organism>
<dbReference type="AlphaFoldDB" id="A0AAU7XDF4"/>
<feature type="transmembrane region" description="Helical" evidence="7">
    <location>
        <begin position="279"/>
        <end position="300"/>
    </location>
</feature>
<feature type="transmembrane region" description="Helical" evidence="7">
    <location>
        <begin position="320"/>
        <end position="350"/>
    </location>
</feature>
<evidence type="ECO:0000256" key="5">
    <source>
        <dbReference type="ARBA" id="ARBA00022989"/>
    </source>
</evidence>
<evidence type="ECO:0000256" key="3">
    <source>
        <dbReference type="ARBA" id="ARBA00022519"/>
    </source>
</evidence>
<evidence type="ECO:0000313" key="9">
    <source>
        <dbReference type="EMBL" id="XBY45777.1"/>
    </source>
</evidence>
<comment type="subcellular location">
    <subcellularLocation>
        <location evidence="1 7">Cell inner membrane</location>
        <topology evidence="1 7">Multi-pass membrane protein</topology>
    </subcellularLocation>
</comment>
<dbReference type="NCBIfam" id="TIGR00786">
    <property type="entry name" value="dctM"/>
    <property type="match status" value="1"/>
</dbReference>
<accession>A0AAU7XDF4</accession>
<feature type="domain" description="TRAP C4-dicarboxylate transport system permease DctM subunit" evidence="8">
    <location>
        <begin position="12"/>
        <end position="424"/>
    </location>
</feature>
<dbReference type="PANTHER" id="PTHR33362:SF5">
    <property type="entry name" value="C4-DICARBOXYLATE TRAP TRANSPORTER LARGE PERMEASE PROTEIN DCTM"/>
    <property type="match status" value="1"/>
</dbReference>
<dbReference type="GO" id="GO:0005886">
    <property type="term" value="C:plasma membrane"/>
    <property type="evidence" value="ECO:0007669"/>
    <property type="project" value="UniProtKB-SubCell"/>
</dbReference>
<feature type="transmembrane region" description="Helical" evidence="7">
    <location>
        <begin position="362"/>
        <end position="379"/>
    </location>
</feature>
<gene>
    <name evidence="9" type="ORF">ABS361_05800</name>
</gene>
<feature type="transmembrane region" description="Helical" evidence="7">
    <location>
        <begin position="99"/>
        <end position="124"/>
    </location>
</feature>
<evidence type="ECO:0000256" key="7">
    <source>
        <dbReference type="RuleBase" id="RU369079"/>
    </source>
</evidence>
<feature type="transmembrane region" description="Helical" evidence="7">
    <location>
        <begin position="399"/>
        <end position="421"/>
    </location>
</feature>
<dbReference type="InterPro" id="IPR010656">
    <property type="entry name" value="DctM"/>
</dbReference>
<feature type="transmembrane region" description="Helical" evidence="7">
    <location>
        <begin position="145"/>
        <end position="168"/>
    </location>
</feature>
<keyword evidence="3 7" id="KW-0997">Cell inner membrane</keyword>
<dbReference type="PANTHER" id="PTHR33362">
    <property type="entry name" value="SIALIC ACID TRAP TRANSPORTER PERMEASE PROTEIN SIAT-RELATED"/>
    <property type="match status" value="1"/>
</dbReference>
<protein>
    <recommendedName>
        <fullName evidence="7">TRAP transporter large permease protein</fullName>
    </recommendedName>
</protein>
<dbReference type="Pfam" id="PF06808">
    <property type="entry name" value="DctM"/>
    <property type="match status" value="1"/>
</dbReference>
<reference evidence="9" key="1">
    <citation type="submission" date="2024-06" db="EMBL/GenBank/DDBJ databases">
        <title>Methylostella associata gen. nov., sp. nov., a novel Ancalomicrobiaceae-affiliated facultatively methylotrophic bacteria that feed on methanotrophs of the genus Methylococcus.</title>
        <authorList>
            <person name="Saltykova V."/>
            <person name="Danilova O.V."/>
            <person name="Oshkin I.Y."/>
            <person name="Belova S.E."/>
            <person name="Pimenov N.V."/>
            <person name="Dedysh S.N."/>
        </authorList>
    </citation>
    <scope>NUCLEOTIDE SEQUENCE</scope>
    <source>
        <strain evidence="9">S20</strain>
    </source>
</reference>
<keyword evidence="7" id="KW-0813">Transport</keyword>
<evidence type="ECO:0000259" key="8">
    <source>
        <dbReference type="Pfam" id="PF06808"/>
    </source>
</evidence>
<sequence length="434" mass="44690">MSAPLIGACGVLALFVLLFARVPVWASLIVVGFGGNVALSGFDSAVALLGTTPFDTASLYTLSVIPLFIITGGIASTTGLSADLFKAARILLSGVKGGLSIATICASACFGAVCGSSIATAATMTRISLAEMRRAGYSDRVATGAIAAGGSLGILFPPSIILVIYAAIAEQSVPKLFAAGLLPGLLLTALYIVVAIVGAHLKPEESPVAPPATVVDRLRSLAAPWQFLGLFGLTIGGIYAGIFSPTEAASIGVVGAILLGIAGRRLAFGDLVKTVSGAVKTSCSLFAIIIGANLFSYFIVQTQVPTLLADAARALSLPGLVVMALVIVAYIVMGCFLEGIGMILITVPVFLPLVKSFGYDPVWFAIIVVIVVEVGLIHPPVGMNLFVIQAQAPDVKIGAIYRGILPYLIAPLVLIVLLLLFPEIALWLPRALYG</sequence>
<evidence type="ECO:0000256" key="1">
    <source>
        <dbReference type="ARBA" id="ARBA00004429"/>
    </source>
</evidence>
<keyword evidence="5 7" id="KW-1133">Transmembrane helix</keyword>
<comment type="subunit">
    <text evidence="7">The complex comprises the extracytoplasmic solute receptor protein and the two transmembrane proteins.</text>
</comment>
<comment type="similarity">
    <text evidence="7">Belongs to the TRAP transporter large permease family.</text>
</comment>
<evidence type="ECO:0000256" key="4">
    <source>
        <dbReference type="ARBA" id="ARBA00022692"/>
    </source>
</evidence>
<evidence type="ECO:0000256" key="6">
    <source>
        <dbReference type="ARBA" id="ARBA00023136"/>
    </source>
</evidence>
<keyword evidence="4 7" id="KW-0812">Transmembrane</keyword>